<dbReference type="EMBL" id="AWSO01000331">
    <property type="protein sequence ID" value="ESK91671.1"/>
    <property type="molecule type" value="Genomic_DNA"/>
</dbReference>
<dbReference type="PANTHER" id="PTHR43618">
    <property type="entry name" value="7-ALPHA-HYDROXYSTEROID DEHYDROGENASE"/>
    <property type="match status" value="1"/>
</dbReference>
<reference evidence="4 5" key="1">
    <citation type="journal article" date="2014" name="BMC Genomics">
        <title>Genome and secretome analysis of the hemibiotrophic fungal pathogen, Moniliophthora roreri, which causes frosty pod rot disease of cacao: mechanisms of the biotrophic and necrotrophic phases.</title>
        <authorList>
            <person name="Meinhardt L.W."/>
            <person name="Costa G.G.L."/>
            <person name="Thomazella D.P.T."/>
            <person name="Teixeira P.J.P.L."/>
            <person name="Carazzolle M.F."/>
            <person name="Schuster S.C."/>
            <person name="Carlson J.E."/>
            <person name="Guiltinan M.J."/>
            <person name="Mieczkowski P."/>
            <person name="Farmer A."/>
            <person name="Ramaraj T."/>
            <person name="Crozier J."/>
            <person name="Davis R.E."/>
            <person name="Shao J."/>
            <person name="Melnick R.L."/>
            <person name="Pereira G.A.G."/>
            <person name="Bailey B.A."/>
        </authorList>
    </citation>
    <scope>NUCLEOTIDE SEQUENCE [LARGE SCALE GENOMIC DNA]</scope>
    <source>
        <strain evidence="4 5">MCA 2997</strain>
    </source>
</reference>
<accession>V2XFU3</accession>
<dbReference type="AlphaFoldDB" id="V2XFU3"/>
<evidence type="ECO:0000256" key="3">
    <source>
        <dbReference type="ARBA" id="ARBA00023002"/>
    </source>
</evidence>
<comment type="similarity">
    <text evidence="1">Belongs to the short-chain dehydrogenases/reductases (SDR) family.</text>
</comment>
<evidence type="ECO:0000256" key="2">
    <source>
        <dbReference type="ARBA" id="ARBA00022857"/>
    </source>
</evidence>
<gene>
    <name evidence="4" type="ORF">Moror_10717</name>
</gene>
<sequence>MAFQIKLEEQQASNLFDLRGVVAVVSGGGSGIGLMISSTLIANGAKVYIIGPKQEDLDRIARLYNAEAEKIPGGGSLIGLEGDISIKSEAKRLADEIGSREPYITVLFNNAGIGGKFTPPPIPTVSAYVSTFFDSFEQEDFNNILNTNAVGHYWMTFAFLPLLEKWKNSEEPATKKFVPQVIMTSSMNGWTKDSSTAARSYPYMFSKSAIGHATATLAHELLPLGIRVNGIAPGLFPTEMIVPGSANEAGFVTIPTDVKLELQVPAIPSGGTRRDMGTVALCLVANWYINGETVLVDGGSFLKHPSSY</sequence>
<keyword evidence="3" id="KW-0560">Oxidoreductase</keyword>
<protein>
    <submittedName>
        <fullName evidence="4">Short-chain dehydrogenase</fullName>
    </submittedName>
</protein>
<keyword evidence="2" id="KW-0521">NADP</keyword>
<dbReference type="InterPro" id="IPR036291">
    <property type="entry name" value="NAD(P)-bd_dom_sf"/>
</dbReference>
<name>V2XFU3_MONRO</name>
<dbReference type="PANTHER" id="PTHR43618:SF18">
    <property type="entry name" value="SHORT CHAIN DEHYDROGENASE_REDUCTASE FAMILY (AFU_ORTHOLOGUE AFUA_5G12480)"/>
    <property type="match status" value="1"/>
</dbReference>
<evidence type="ECO:0000313" key="5">
    <source>
        <dbReference type="Proteomes" id="UP000017559"/>
    </source>
</evidence>
<dbReference type="Gene3D" id="3.40.50.720">
    <property type="entry name" value="NAD(P)-binding Rossmann-like Domain"/>
    <property type="match status" value="1"/>
</dbReference>
<dbReference type="InterPro" id="IPR052178">
    <property type="entry name" value="Sec_Metab_Biosynth_SDR"/>
</dbReference>
<dbReference type="PRINTS" id="PR00081">
    <property type="entry name" value="GDHRDH"/>
</dbReference>
<evidence type="ECO:0000313" key="4">
    <source>
        <dbReference type="EMBL" id="ESK91671.1"/>
    </source>
</evidence>
<proteinExistence type="inferred from homology"/>
<dbReference type="GO" id="GO:0016491">
    <property type="term" value="F:oxidoreductase activity"/>
    <property type="evidence" value="ECO:0007669"/>
    <property type="project" value="UniProtKB-KW"/>
</dbReference>
<dbReference type="OrthoDB" id="3819888at2759"/>
<dbReference type="InterPro" id="IPR002347">
    <property type="entry name" value="SDR_fam"/>
</dbReference>
<dbReference type="HOGENOM" id="CLU_010194_12_0_1"/>
<dbReference type="Proteomes" id="UP000017559">
    <property type="component" value="Unassembled WGS sequence"/>
</dbReference>
<dbReference type="SUPFAM" id="SSF51735">
    <property type="entry name" value="NAD(P)-binding Rossmann-fold domains"/>
    <property type="match status" value="1"/>
</dbReference>
<organism evidence="4 5">
    <name type="scientific">Moniliophthora roreri (strain MCA 2997)</name>
    <name type="common">Cocoa frosty pod rot fungus</name>
    <name type="synonym">Crinipellis roreri</name>
    <dbReference type="NCBI Taxonomy" id="1381753"/>
    <lineage>
        <taxon>Eukaryota</taxon>
        <taxon>Fungi</taxon>
        <taxon>Dikarya</taxon>
        <taxon>Basidiomycota</taxon>
        <taxon>Agaricomycotina</taxon>
        <taxon>Agaricomycetes</taxon>
        <taxon>Agaricomycetidae</taxon>
        <taxon>Agaricales</taxon>
        <taxon>Marasmiineae</taxon>
        <taxon>Marasmiaceae</taxon>
        <taxon>Moniliophthora</taxon>
    </lineage>
</organism>
<comment type="caution">
    <text evidence="4">The sequence shown here is derived from an EMBL/GenBank/DDBJ whole genome shotgun (WGS) entry which is preliminary data.</text>
</comment>
<dbReference type="Pfam" id="PF00106">
    <property type="entry name" value="adh_short"/>
    <property type="match status" value="1"/>
</dbReference>
<dbReference type="KEGG" id="mrr:Moror_10717"/>
<evidence type="ECO:0000256" key="1">
    <source>
        <dbReference type="ARBA" id="ARBA00006484"/>
    </source>
</evidence>
<keyword evidence="5" id="KW-1185">Reference proteome</keyword>